<dbReference type="RefSeq" id="WP_053221897.1">
    <property type="nucleotide sequence ID" value="NZ_JSVA01000002.1"/>
</dbReference>
<evidence type="ECO:0000313" key="2">
    <source>
        <dbReference type="Proteomes" id="UP000036908"/>
    </source>
</evidence>
<accession>A0A0L8AQL0</accession>
<proteinExistence type="predicted"/>
<keyword evidence="2" id="KW-1185">Reference proteome</keyword>
<dbReference type="Pfam" id="PF13376">
    <property type="entry name" value="OmdA"/>
    <property type="match status" value="1"/>
</dbReference>
<dbReference type="EMBL" id="JSVA01000002">
    <property type="protein sequence ID" value="KOF04477.1"/>
    <property type="molecule type" value="Genomic_DNA"/>
</dbReference>
<name>A0A0L8AQL0_9BACT</name>
<gene>
    <name evidence="1" type="ORF">OB69_01400</name>
</gene>
<reference evidence="2" key="1">
    <citation type="submission" date="2014-11" db="EMBL/GenBank/DDBJ databases">
        <title>Genome sequencing of Roseivirga sp. D-25.</title>
        <authorList>
            <person name="Selvaratnam C."/>
            <person name="Thevarajoo S."/>
            <person name="Goh K.M."/>
            <person name="Eee R."/>
            <person name="Chan K.-G."/>
            <person name="Chong C.S."/>
        </authorList>
    </citation>
    <scope>NUCLEOTIDE SEQUENCE [LARGE SCALE GENOMIC DNA]</scope>
    <source>
        <strain evidence="2">D-25</strain>
    </source>
</reference>
<evidence type="ECO:0000313" key="1">
    <source>
        <dbReference type="EMBL" id="KOF04477.1"/>
    </source>
</evidence>
<evidence type="ECO:0008006" key="3">
    <source>
        <dbReference type="Google" id="ProtNLM"/>
    </source>
</evidence>
<sequence length="193" mass="22365">MSNKKTETFCPKSRAEWREWLAKNHASEQSVWLVYFRTSTKIDSLTWSEAVDEALCFGWIDSTKKTIDEERYMQYFSKRKPNSMWSRVNKEKVDQLIQNNQMTQAGLASIATAKQNGSWTFLDEIEALVIPEDLAVELAKHKGATDYFDDLSKSAKKILLHWVISAKRPETRQKRVSEIAANASENLKPKQFR</sequence>
<dbReference type="OrthoDB" id="9796999at2"/>
<comment type="caution">
    <text evidence="1">The sequence shown here is derived from an EMBL/GenBank/DDBJ whole genome shotgun (WGS) entry which is preliminary data.</text>
</comment>
<dbReference type="PATRIC" id="fig|1566026.4.peg.1707"/>
<dbReference type="Proteomes" id="UP000036908">
    <property type="component" value="Unassembled WGS sequence"/>
</dbReference>
<protein>
    <recommendedName>
        <fullName evidence="3">Bacteriocin-protection protein</fullName>
    </recommendedName>
</protein>
<dbReference type="AlphaFoldDB" id="A0A0L8AQL0"/>
<organism evidence="1 2">
    <name type="scientific">Roseivirga seohaensis subsp. aquiponti</name>
    <dbReference type="NCBI Taxonomy" id="1566026"/>
    <lineage>
        <taxon>Bacteria</taxon>
        <taxon>Pseudomonadati</taxon>
        <taxon>Bacteroidota</taxon>
        <taxon>Cytophagia</taxon>
        <taxon>Cytophagales</taxon>
        <taxon>Roseivirgaceae</taxon>
        <taxon>Roseivirga</taxon>
    </lineage>
</organism>